<dbReference type="Proteomes" id="UP000256561">
    <property type="component" value="Unassembled WGS sequence"/>
</dbReference>
<accession>A0A3D8M9P0</accession>
<dbReference type="AlphaFoldDB" id="A0A3D8M9P0"/>
<dbReference type="OrthoDB" id="7432757at2"/>
<keyword evidence="2" id="KW-1185">Reference proteome</keyword>
<organism evidence="1 2">
    <name type="scientific">Alteromonas aestuariivivens</name>
    <dbReference type="NCBI Taxonomy" id="1938339"/>
    <lineage>
        <taxon>Bacteria</taxon>
        <taxon>Pseudomonadati</taxon>
        <taxon>Pseudomonadota</taxon>
        <taxon>Gammaproteobacteria</taxon>
        <taxon>Alteromonadales</taxon>
        <taxon>Alteromonadaceae</taxon>
        <taxon>Alteromonas/Salinimonas group</taxon>
        <taxon>Alteromonas</taxon>
    </lineage>
</organism>
<dbReference type="Pfam" id="PF12261">
    <property type="entry name" value="T_hemolysin"/>
    <property type="match status" value="1"/>
</dbReference>
<reference evidence="2" key="1">
    <citation type="submission" date="2018-08" db="EMBL/GenBank/DDBJ databases">
        <authorList>
            <person name="Zhang J."/>
            <person name="Du Z.-J."/>
        </authorList>
    </citation>
    <scope>NUCLEOTIDE SEQUENCE [LARGE SCALE GENOMIC DNA]</scope>
    <source>
        <strain evidence="2">KCTC 52655</strain>
    </source>
</reference>
<sequence>MLSKDFIVTVISTSVLQTRPAAESNRSIRQFTLITASAISPNRKHVETFIANGYANAFNANIRHFYPVLVAVDSNGVRAALGLRSAQQPFFTEQYLPEPLTESLARKGIVVPRNEIIEVGNLCSVSSRFTLPLLLAVCSGVFIRGKRYLIFTATQKLKEFFCRNDLSLHYLADAREACLKEPKDDWGSYYQTNPQVFALAVEDVVRLMLSEPGLRRLWNEVSGQLAPLDQQLRCLG</sequence>
<evidence type="ECO:0008006" key="3">
    <source>
        <dbReference type="Google" id="ProtNLM"/>
    </source>
</evidence>
<comment type="caution">
    <text evidence="1">The sequence shown here is derived from an EMBL/GenBank/DDBJ whole genome shotgun (WGS) entry which is preliminary data.</text>
</comment>
<evidence type="ECO:0000313" key="2">
    <source>
        <dbReference type="Proteomes" id="UP000256561"/>
    </source>
</evidence>
<gene>
    <name evidence="1" type="ORF">DXV75_07180</name>
</gene>
<dbReference type="InterPro" id="IPR022050">
    <property type="entry name" value="T_hemolysin"/>
</dbReference>
<dbReference type="EMBL" id="QRHA01000004">
    <property type="protein sequence ID" value="RDV26763.1"/>
    <property type="molecule type" value="Genomic_DNA"/>
</dbReference>
<protein>
    <recommendedName>
        <fullName evidence="3">Thermostable hemolysin</fullName>
    </recommendedName>
</protein>
<name>A0A3D8M9P0_9ALTE</name>
<proteinExistence type="predicted"/>
<evidence type="ECO:0000313" key="1">
    <source>
        <dbReference type="EMBL" id="RDV26763.1"/>
    </source>
</evidence>